<accession>A0A7H1AZL2</accession>
<comment type="pathway">
    <text evidence="4 28">Amino-acid biosynthesis; L-threonine biosynthesis; L-threonine from L-aspartate: step 3/5.</text>
</comment>
<dbReference type="PROSITE" id="PS51671">
    <property type="entry name" value="ACT"/>
    <property type="match status" value="1"/>
</dbReference>
<dbReference type="InterPro" id="IPR049638">
    <property type="entry name" value="AK-HD"/>
</dbReference>
<dbReference type="Pfam" id="PF03447">
    <property type="entry name" value="NAD_binding_3"/>
    <property type="match status" value="1"/>
</dbReference>
<dbReference type="InterPro" id="IPR001341">
    <property type="entry name" value="Asp_kinase"/>
</dbReference>
<comment type="catalytic activity">
    <reaction evidence="27">
        <text>L-homoserine + NAD(+) = L-aspartate 4-semialdehyde + NADH + H(+)</text>
        <dbReference type="Rhea" id="RHEA:15757"/>
        <dbReference type="ChEBI" id="CHEBI:15378"/>
        <dbReference type="ChEBI" id="CHEBI:57476"/>
        <dbReference type="ChEBI" id="CHEBI:57540"/>
        <dbReference type="ChEBI" id="CHEBI:57945"/>
        <dbReference type="ChEBI" id="CHEBI:537519"/>
        <dbReference type="EC" id="1.1.1.3"/>
    </reaction>
    <physiologicalReaction direction="right-to-left" evidence="27">
        <dbReference type="Rhea" id="RHEA:15759"/>
    </physiologicalReaction>
</comment>
<evidence type="ECO:0000256" key="21">
    <source>
        <dbReference type="ARBA" id="ARBA00023154"/>
    </source>
</evidence>
<dbReference type="Gene3D" id="3.30.360.10">
    <property type="entry name" value="Dihydrodipicolinate Reductase, domain 2"/>
    <property type="match status" value="1"/>
</dbReference>
<gene>
    <name evidence="30" type="primary">thrA</name>
    <name evidence="30" type="ORF">ICW73_00295</name>
</gene>
<evidence type="ECO:0000256" key="26">
    <source>
        <dbReference type="ARBA" id="ARBA00048841"/>
    </source>
</evidence>
<dbReference type="SUPFAM" id="SSF55347">
    <property type="entry name" value="Glyceraldehyde-3-phosphate dehydrogenase-like, C-terminal domain"/>
    <property type="match status" value="1"/>
</dbReference>
<dbReference type="PROSITE" id="PS00324">
    <property type="entry name" value="ASPARTOKINASE"/>
    <property type="match status" value="1"/>
</dbReference>
<dbReference type="EC" id="2.7.2.4" evidence="28"/>
<dbReference type="UniPathway" id="UPA00050">
    <property type="reaction ID" value="UER00063"/>
</dbReference>
<protein>
    <recommendedName>
        <fullName evidence="28">Bifunctional aspartokinase/homoserine dehydrogenase</fullName>
    </recommendedName>
    <domain>
        <recommendedName>
            <fullName evidence="28">Aspartokinase</fullName>
            <ecNumber evidence="28">2.7.2.4</ecNumber>
        </recommendedName>
    </domain>
    <domain>
        <recommendedName>
            <fullName evidence="28">Homoserine dehydrogenase</fullName>
            <ecNumber evidence="28">1.1.1.3</ecNumber>
        </recommendedName>
    </domain>
</protein>
<dbReference type="SUPFAM" id="SSF53633">
    <property type="entry name" value="Carbamate kinase-like"/>
    <property type="match status" value="1"/>
</dbReference>
<dbReference type="GO" id="GO:0009090">
    <property type="term" value="P:homoserine biosynthetic process"/>
    <property type="evidence" value="ECO:0007669"/>
    <property type="project" value="UniProtKB-ARBA"/>
</dbReference>
<dbReference type="InterPro" id="IPR042199">
    <property type="entry name" value="AsparK_Bifunc_asparK/hSer_DH"/>
</dbReference>
<dbReference type="AlphaFoldDB" id="A0A7H1AZL2"/>
<keyword evidence="11 28" id="KW-0808">Transferase</keyword>
<evidence type="ECO:0000256" key="25">
    <source>
        <dbReference type="ARBA" id="ARBA00048561"/>
    </source>
</evidence>
<evidence type="ECO:0000256" key="24">
    <source>
        <dbReference type="ARBA" id="ARBA00044938"/>
    </source>
</evidence>
<dbReference type="InterPro" id="IPR001342">
    <property type="entry name" value="HDH_cat"/>
</dbReference>
<dbReference type="InterPro" id="IPR036393">
    <property type="entry name" value="AceGlu_kinase-like_sf"/>
</dbReference>
<evidence type="ECO:0000256" key="7">
    <source>
        <dbReference type="ARBA" id="ARBA00007952"/>
    </source>
</evidence>
<evidence type="ECO:0000256" key="5">
    <source>
        <dbReference type="ARBA" id="ARBA00005062"/>
    </source>
</evidence>
<dbReference type="GO" id="GO:0009086">
    <property type="term" value="P:methionine biosynthetic process"/>
    <property type="evidence" value="ECO:0007669"/>
    <property type="project" value="UniProtKB-KW"/>
</dbReference>
<keyword evidence="12" id="KW-0791">Threonine biosynthesis</keyword>
<keyword evidence="10 28" id="KW-0028">Amino-acid biosynthesis</keyword>
<comment type="function">
    <text evidence="24">Bifunctional aspartate kinase and homoserine dehydrogenase that catalyzes the first and the third steps toward the synthesis of lysine, methionine and threonine from aspartate.</text>
</comment>
<keyword evidence="18 28" id="KW-0560">Oxidoreductase</keyword>
<comment type="pathway">
    <text evidence="5 28">Amino-acid biosynthesis; L-methionine biosynthesis via de novo pathway; L-homoserine from L-aspartate: step 3/3.</text>
</comment>
<evidence type="ECO:0000256" key="20">
    <source>
        <dbReference type="ARBA" id="ARBA00023053"/>
    </source>
</evidence>
<keyword evidence="17 28" id="KW-0521">NADP</keyword>
<dbReference type="InterPro" id="IPR005106">
    <property type="entry name" value="Asp/hSer_DH_NAD-bd"/>
</dbReference>
<dbReference type="PIRSF" id="PIRSF000727">
    <property type="entry name" value="ThrA"/>
    <property type="match status" value="1"/>
</dbReference>
<sequence length="815" mass="92309">MKLLKFGGTSLANARKFLFVADIIEKNFQCGKTAVVLSAPATVTNHLVSICEEIVNYDNMLTIIATLEKIFIDLINDLNKVQSNFLYEITKKNIIRELDQIKNLTHGISLLKTCPKNVRAIIISKGEILSVYIMKNILISRNYKVTIIDPIYNFASSGTYLDSTVDILESKKRIEKIHFQKDNILLMSGFIAGNRKQELVLLGRNGSDYSAAILAVCLKAKCCEIWTDVDGVFTCDPREIPNTHLLKSISYQEAMELSYFGAKILHPRTIEPISQFNIPCIIKNTKNIKSNGTWIKKKYNSNTFLLKGVTYLKKIAMLNISGMYIKNVRNLISRIFSIIYKNHTKIILLTQSSSEDKIAVCILEKESERFLYSLQQEFQLELHNKLLNPFRVTNNLSVLSVIGENINKKYNIASKIFSTLGTAKINVLAIAQGSSKHSISIVVEEKYISQAVQKVHYTLFNDKKIIDVLLIGIGGIGTTLLKQILQQQKSLQQKNVEIQIRVIANSKKMLMPEKKIDLSNWENDFKNTTKIFNLDVLKKIIKNHSFLNPVIVDCTSDQLISEQYIDFLNNEFHIVTSNKKANTNKLDYYQKIRKTAFKKNKKFLYETNVGAGLPAIETLKNLRNTGDHLIRFKGILSGSLSFIFGRLEEGISLSQATKEAKKLGFTEPNPCDDLSGTDVARKLLILAREAGYKTELQDIKIEPLLPKDFTNYKKPYEFLEKLKELDPIFLKKNNKANAKNSVLRFVGTIKNTGQCSVKIEEISKNHPLYKVKNGENALAFYTNYYQPIPLILRGYGAGNNVTASGVFSDLLRILS</sequence>
<evidence type="ECO:0000256" key="9">
    <source>
        <dbReference type="ARBA" id="ARBA00011881"/>
    </source>
</evidence>
<dbReference type="NCBIfam" id="TIGR00657">
    <property type="entry name" value="asp_kinases"/>
    <property type="match status" value="1"/>
</dbReference>
<feature type="domain" description="ACT" evidence="29">
    <location>
        <begin position="320"/>
        <end position="394"/>
    </location>
</feature>
<dbReference type="InterPro" id="IPR002912">
    <property type="entry name" value="ACT_dom"/>
</dbReference>
<keyword evidence="16 28" id="KW-0067">ATP-binding</keyword>
<evidence type="ECO:0000313" key="31">
    <source>
        <dbReference type="Proteomes" id="UP000516346"/>
    </source>
</evidence>
<comment type="cofactor">
    <cofactor evidence="1">
        <name>a metal cation</name>
        <dbReference type="ChEBI" id="CHEBI:25213"/>
    </cofactor>
</comment>
<dbReference type="GO" id="GO:0046872">
    <property type="term" value="F:metal ion binding"/>
    <property type="evidence" value="ECO:0007669"/>
    <property type="project" value="UniProtKB-KW"/>
</dbReference>
<dbReference type="GO" id="GO:0050661">
    <property type="term" value="F:NADP binding"/>
    <property type="evidence" value="ECO:0007669"/>
    <property type="project" value="UniProtKB-UniRule"/>
</dbReference>
<keyword evidence="13" id="KW-0479">Metal-binding</keyword>
<dbReference type="FunFam" id="3.30.2130.10:FF:000001">
    <property type="entry name" value="Bifunctional aspartokinase/homoserine dehydrogenase"/>
    <property type="match status" value="1"/>
</dbReference>
<dbReference type="CDD" id="cd04921">
    <property type="entry name" value="ACT_AKi-HSDH-ThrA-like_1"/>
    <property type="match status" value="1"/>
</dbReference>
<evidence type="ECO:0000256" key="11">
    <source>
        <dbReference type="ARBA" id="ARBA00022679"/>
    </source>
</evidence>
<evidence type="ECO:0000256" key="14">
    <source>
        <dbReference type="ARBA" id="ARBA00022741"/>
    </source>
</evidence>
<comment type="catalytic activity">
    <reaction evidence="26">
        <text>L-homoserine + NADP(+) = L-aspartate 4-semialdehyde + NADPH + H(+)</text>
        <dbReference type="Rhea" id="RHEA:15761"/>
        <dbReference type="ChEBI" id="CHEBI:15378"/>
        <dbReference type="ChEBI" id="CHEBI:57476"/>
        <dbReference type="ChEBI" id="CHEBI:57783"/>
        <dbReference type="ChEBI" id="CHEBI:58349"/>
        <dbReference type="ChEBI" id="CHEBI:537519"/>
        <dbReference type="EC" id="1.1.1.3"/>
    </reaction>
    <physiologicalReaction direction="right-to-left" evidence="26">
        <dbReference type="Rhea" id="RHEA:15763"/>
    </physiologicalReaction>
</comment>
<evidence type="ECO:0000256" key="2">
    <source>
        <dbReference type="ARBA" id="ARBA00004766"/>
    </source>
</evidence>
<dbReference type="InterPro" id="IPR018042">
    <property type="entry name" value="Aspartate_kinase_CS"/>
</dbReference>
<dbReference type="GO" id="GO:0009089">
    <property type="term" value="P:lysine biosynthetic process via diaminopimelate"/>
    <property type="evidence" value="ECO:0007669"/>
    <property type="project" value="UniProtKB-UniRule"/>
</dbReference>
<evidence type="ECO:0000256" key="4">
    <source>
        <dbReference type="ARBA" id="ARBA00005056"/>
    </source>
</evidence>
<keyword evidence="19" id="KW-0520">NAD</keyword>
<dbReference type="EMBL" id="CP061275">
    <property type="protein sequence ID" value="QNS01917.1"/>
    <property type="molecule type" value="Genomic_DNA"/>
</dbReference>
<keyword evidence="14 28" id="KW-0547">Nucleotide-binding</keyword>
<evidence type="ECO:0000256" key="8">
    <source>
        <dbReference type="ARBA" id="ARBA00010046"/>
    </source>
</evidence>
<comment type="catalytic activity">
    <reaction evidence="25">
        <text>L-aspartate + ATP = 4-phospho-L-aspartate + ADP</text>
        <dbReference type="Rhea" id="RHEA:23776"/>
        <dbReference type="ChEBI" id="CHEBI:29991"/>
        <dbReference type="ChEBI" id="CHEBI:30616"/>
        <dbReference type="ChEBI" id="CHEBI:57535"/>
        <dbReference type="ChEBI" id="CHEBI:456216"/>
        <dbReference type="EC" id="2.7.2.4"/>
    </reaction>
    <physiologicalReaction direction="left-to-right" evidence="25">
        <dbReference type="Rhea" id="RHEA:23777"/>
    </physiologicalReaction>
</comment>
<evidence type="ECO:0000259" key="29">
    <source>
        <dbReference type="PROSITE" id="PS51671"/>
    </source>
</evidence>
<comment type="subunit">
    <text evidence="9 28">Homotetramer.</text>
</comment>
<evidence type="ECO:0000256" key="19">
    <source>
        <dbReference type="ARBA" id="ARBA00023027"/>
    </source>
</evidence>
<dbReference type="Gene3D" id="3.40.1160.10">
    <property type="entry name" value="Acetylglutamate kinase-like"/>
    <property type="match status" value="1"/>
</dbReference>
<dbReference type="CDD" id="cd04257">
    <property type="entry name" value="AAK_AK-HSDH"/>
    <property type="match status" value="1"/>
</dbReference>
<evidence type="ECO:0000256" key="18">
    <source>
        <dbReference type="ARBA" id="ARBA00023002"/>
    </source>
</evidence>
<dbReference type="InterPro" id="IPR036291">
    <property type="entry name" value="NAD(P)-bd_dom_sf"/>
</dbReference>
<evidence type="ECO:0000256" key="23">
    <source>
        <dbReference type="ARBA" id="ARBA00023268"/>
    </source>
</evidence>
<evidence type="ECO:0000256" key="27">
    <source>
        <dbReference type="ARBA" id="ARBA00049031"/>
    </source>
</evidence>
<evidence type="ECO:0000256" key="13">
    <source>
        <dbReference type="ARBA" id="ARBA00022723"/>
    </source>
</evidence>
<evidence type="ECO:0000313" key="30">
    <source>
        <dbReference type="EMBL" id="QNS01917.1"/>
    </source>
</evidence>
<evidence type="ECO:0000256" key="10">
    <source>
        <dbReference type="ARBA" id="ARBA00022605"/>
    </source>
</evidence>
<dbReference type="GO" id="GO:0005524">
    <property type="term" value="F:ATP binding"/>
    <property type="evidence" value="ECO:0007669"/>
    <property type="project" value="UniProtKB-UniRule"/>
</dbReference>
<dbReference type="GO" id="GO:0004412">
    <property type="term" value="F:homoserine dehydrogenase activity"/>
    <property type="evidence" value="ECO:0007669"/>
    <property type="project" value="UniProtKB-UniRule"/>
</dbReference>
<dbReference type="FunFam" id="3.30.360.10:FF:000006">
    <property type="entry name" value="Bifunctional aspartokinase/homoserine dehydrogenase"/>
    <property type="match status" value="1"/>
</dbReference>
<dbReference type="GO" id="GO:0004072">
    <property type="term" value="F:aspartate kinase activity"/>
    <property type="evidence" value="ECO:0007669"/>
    <property type="project" value="UniProtKB-UniRule"/>
</dbReference>
<dbReference type="PANTHER" id="PTHR43070">
    <property type="match status" value="1"/>
</dbReference>
<name>A0A7H1AZL2_9GAMM</name>
<dbReference type="Gene3D" id="3.30.2130.10">
    <property type="entry name" value="VC0802-like"/>
    <property type="match status" value="1"/>
</dbReference>
<evidence type="ECO:0000256" key="28">
    <source>
        <dbReference type="PIRNR" id="PIRNR000727"/>
    </source>
</evidence>
<dbReference type="GO" id="GO:0009088">
    <property type="term" value="P:threonine biosynthetic process"/>
    <property type="evidence" value="ECO:0007669"/>
    <property type="project" value="UniProtKB-UniRule"/>
</dbReference>
<evidence type="ECO:0000256" key="1">
    <source>
        <dbReference type="ARBA" id="ARBA00001920"/>
    </source>
</evidence>
<keyword evidence="21" id="KW-0457">Lysine biosynthesis</keyword>
<dbReference type="CDD" id="cd04892">
    <property type="entry name" value="ACT_AK-like_2"/>
    <property type="match status" value="1"/>
</dbReference>
<keyword evidence="22" id="KW-0486">Methionine biosynthesis</keyword>
<keyword evidence="15 28" id="KW-0418">Kinase</keyword>
<comment type="pathway">
    <text evidence="2 28">Amino-acid biosynthesis; L-lysine biosynthesis via DAP pathway; (S)-tetrahydrodipicolinate from L-aspartate: step 1/4.</text>
</comment>
<dbReference type="InterPro" id="IPR001048">
    <property type="entry name" value="Asp/Glu/Uridylate_kinase"/>
</dbReference>
<dbReference type="Pfam" id="PF00696">
    <property type="entry name" value="AA_kinase"/>
    <property type="match status" value="1"/>
</dbReference>
<dbReference type="SUPFAM" id="SSF51735">
    <property type="entry name" value="NAD(P)-binding Rossmann-fold domains"/>
    <property type="match status" value="1"/>
</dbReference>
<evidence type="ECO:0000256" key="22">
    <source>
        <dbReference type="ARBA" id="ARBA00023167"/>
    </source>
</evidence>
<dbReference type="InterPro" id="IPR019811">
    <property type="entry name" value="HDH_CS"/>
</dbReference>
<comment type="pathway">
    <text evidence="3 28">Amino-acid biosynthesis; L-methionine biosynthesis via de novo pathway; L-homoserine from L-aspartate: step 1/3.</text>
</comment>
<organism evidence="30 31">
    <name type="scientific">Buchnera aphidicola</name>
    <name type="common">Pentalonia nigronervosa</name>
    <dbReference type="NCBI Taxonomy" id="1309793"/>
    <lineage>
        <taxon>Bacteria</taxon>
        <taxon>Pseudomonadati</taxon>
        <taxon>Pseudomonadota</taxon>
        <taxon>Gammaproteobacteria</taxon>
        <taxon>Enterobacterales</taxon>
        <taxon>Erwiniaceae</taxon>
        <taxon>Buchnera</taxon>
    </lineage>
</organism>
<keyword evidence="23" id="KW-0511">Multifunctional enzyme</keyword>
<dbReference type="Pfam" id="PF22468">
    <property type="entry name" value="ACT_9"/>
    <property type="match status" value="1"/>
</dbReference>
<dbReference type="UniPathway" id="UPA00051">
    <property type="reaction ID" value="UER00462"/>
</dbReference>
<dbReference type="InterPro" id="IPR045865">
    <property type="entry name" value="ACT-like_dom_sf"/>
</dbReference>
<dbReference type="Gene3D" id="3.40.50.720">
    <property type="entry name" value="NAD(P)-binding Rossmann-like Domain"/>
    <property type="match status" value="1"/>
</dbReference>
<dbReference type="InterPro" id="IPR041743">
    <property type="entry name" value="AK-HSDH_N"/>
</dbReference>
<dbReference type="SUPFAM" id="SSF55021">
    <property type="entry name" value="ACT-like"/>
    <property type="match status" value="2"/>
</dbReference>
<dbReference type="InterPro" id="IPR054352">
    <property type="entry name" value="ACT_Aspartokinase"/>
</dbReference>
<evidence type="ECO:0000256" key="12">
    <source>
        <dbReference type="ARBA" id="ARBA00022697"/>
    </source>
</evidence>
<keyword evidence="20" id="KW-0915">Sodium</keyword>
<evidence type="ECO:0000256" key="16">
    <source>
        <dbReference type="ARBA" id="ARBA00022840"/>
    </source>
</evidence>
<evidence type="ECO:0000256" key="15">
    <source>
        <dbReference type="ARBA" id="ARBA00022777"/>
    </source>
</evidence>
<proteinExistence type="inferred from homology"/>
<dbReference type="PANTHER" id="PTHR43070:SF3">
    <property type="entry name" value="HOMOSERINE DEHYDROGENASE"/>
    <property type="match status" value="1"/>
</dbReference>
<dbReference type="Pfam" id="PF00742">
    <property type="entry name" value="Homoserine_dh"/>
    <property type="match status" value="1"/>
</dbReference>
<dbReference type="Gene3D" id="1.20.120.1320">
    <property type="entry name" value="Aspartokinase, catalytic domain"/>
    <property type="match status" value="1"/>
</dbReference>
<evidence type="ECO:0000256" key="17">
    <source>
        <dbReference type="ARBA" id="ARBA00022857"/>
    </source>
</evidence>
<comment type="similarity">
    <text evidence="7 28">In the C-terminal section; belongs to the homoserine dehydrogenase family.</text>
</comment>
<dbReference type="FunFam" id="3.40.50.720:FF:000083">
    <property type="entry name" value="Bifunctional aspartokinase/homoserine dehydrogenase"/>
    <property type="match status" value="1"/>
</dbReference>
<evidence type="ECO:0000256" key="3">
    <source>
        <dbReference type="ARBA" id="ARBA00004986"/>
    </source>
</evidence>
<comment type="similarity">
    <text evidence="8 28">In the N-terminal section; belongs to the aspartokinase family.</text>
</comment>
<dbReference type="UniPathway" id="UPA00034">
    <property type="reaction ID" value="UER00015"/>
</dbReference>
<reference evidence="30 31" key="1">
    <citation type="submission" date="2020-09" db="EMBL/GenBank/DDBJ databases">
        <title>Genome sequence of the banana aphid, Pentalonia nigronervosa Coquerel (Hemiptera: Aphididae) and its symbionts.</title>
        <authorList>
            <person name="Mathers T.C."/>
            <person name="Mugford S.T."/>
            <person name="Hogenhout S.A."/>
            <person name="Tripathi L."/>
        </authorList>
    </citation>
    <scope>NUCLEOTIDE SEQUENCE [LARGE SCALE GENOMIC DNA]</scope>
    <source>
        <strain evidence="30">Ba4</strain>
    </source>
</reference>
<dbReference type="EC" id="1.1.1.3" evidence="28"/>
<dbReference type="PROSITE" id="PS01042">
    <property type="entry name" value="HOMOSER_DHGENASE"/>
    <property type="match status" value="1"/>
</dbReference>
<dbReference type="NCBIfam" id="NF006959">
    <property type="entry name" value="PRK09436.1"/>
    <property type="match status" value="1"/>
</dbReference>
<dbReference type="InterPro" id="IPR011147">
    <property type="entry name" value="Bifunc_Aspkin/hSer_DH"/>
</dbReference>
<comment type="pathway">
    <text evidence="6 28">Amino-acid biosynthesis; L-threonine biosynthesis; L-threonine from L-aspartate: step 1/5.</text>
</comment>
<evidence type="ECO:0000256" key="6">
    <source>
        <dbReference type="ARBA" id="ARBA00005139"/>
    </source>
</evidence>
<dbReference type="Proteomes" id="UP000516346">
    <property type="component" value="Chromosome"/>
</dbReference>